<accession>A0A448WQ89</accession>
<organism evidence="1 2">
    <name type="scientific">Protopolystoma xenopodis</name>
    <dbReference type="NCBI Taxonomy" id="117903"/>
    <lineage>
        <taxon>Eukaryota</taxon>
        <taxon>Metazoa</taxon>
        <taxon>Spiralia</taxon>
        <taxon>Lophotrochozoa</taxon>
        <taxon>Platyhelminthes</taxon>
        <taxon>Monogenea</taxon>
        <taxon>Polyopisthocotylea</taxon>
        <taxon>Polystomatidea</taxon>
        <taxon>Polystomatidae</taxon>
        <taxon>Protopolystoma</taxon>
    </lineage>
</organism>
<evidence type="ECO:0000313" key="2">
    <source>
        <dbReference type="Proteomes" id="UP000784294"/>
    </source>
</evidence>
<gene>
    <name evidence="1" type="ORF">PXEA_LOCUS10859</name>
</gene>
<dbReference type="EMBL" id="CAAALY010032536">
    <property type="protein sequence ID" value="VEL17419.1"/>
    <property type="molecule type" value="Genomic_DNA"/>
</dbReference>
<reference evidence="1" key="1">
    <citation type="submission" date="2018-11" db="EMBL/GenBank/DDBJ databases">
        <authorList>
            <consortium name="Pathogen Informatics"/>
        </authorList>
    </citation>
    <scope>NUCLEOTIDE SEQUENCE</scope>
</reference>
<proteinExistence type="predicted"/>
<evidence type="ECO:0000313" key="1">
    <source>
        <dbReference type="EMBL" id="VEL17419.1"/>
    </source>
</evidence>
<sequence>MYICANGPEFQLPVHPYLPLHRSPDDDVEICAQPLWNLPSASNESLGNGAIDRSDDYCPRDNKSAASWEDRVADMHDNCIEMLSTRSSITGFPDAFTKDAYVPSITKSNTGLYSQREKANIPGSIHSINQEGRNLEDPLIWLPPSVHKSAKGQLLHWRPSIGLSNEFSGEVLIDSKGIIKDGNSEDIFYTENFNSYTACDTQINLVELEIEEKMTKEDMGGRKVNRGETELGEEIEEVNNMLKKVREAEGAFSASNPLLTRPTSEVDYSQDFSWFPNQSMHCSNKTRPSDVPDDFTETWYRTYRDGNPDVILSKTESREKKIECRQMRNHSKPIRITRECSLRTGLTDRFLERASDLQTVLVKVCCLDYIIKAVNLKCRIL</sequence>
<keyword evidence="2" id="KW-1185">Reference proteome</keyword>
<dbReference type="AlphaFoldDB" id="A0A448WQ89"/>
<comment type="caution">
    <text evidence="1">The sequence shown here is derived from an EMBL/GenBank/DDBJ whole genome shotgun (WGS) entry which is preliminary data.</text>
</comment>
<name>A0A448WQ89_9PLAT</name>
<dbReference type="Proteomes" id="UP000784294">
    <property type="component" value="Unassembled WGS sequence"/>
</dbReference>
<protein>
    <submittedName>
        <fullName evidence="1">Uncharacterized protein</fullName>
    </submittedName>
</protein>